<name>A0ACC1QPJ0_9HYPO</name>
<dbReference type="Proteomes" id="UP001148737">
    <property type="component" value="Unassembled WGS sequence"/>
</dbReference>
<keyword evidence="2" id="KW-1185">Reference proteome</keyword>
<gene>
    <name evidence="1" type="ORF">NLG97_g7069</name>
</gene>
<dbReference type="EMBL" id="JANAKD010001031">
    <property type="protein sequence ID" value="KAJ3484375.1"/>
    <property type="molecule type" value="Genomic_DNA"/>
</dbReference>
<sequence>MKLETSDGVEKGTMCEVRSEGEVEELEVAEDETPDTAHATHDARMFGSQALNWRGRGRERRVGKRRATTDVSTTWEKLKLEKKTQAASPEKEEEKKCVGELRNGG</sequence>
<reference evidence="1" key="1">
    <citation type="submission" date="2022-07" db="EMBL/GenBank/DDBJ databases">
        <title>Genome Sequence of Lecanicillium saksenae.</title>
        <authorList>
            <person name="Buettner E."/>
        </authorList>
    </citation>
    <scope>NUCLEOTIDE SEQUENCE</scope>
    <source>
        <strain evidence="1">VT-O1</strain>
    </source>
</reference>
<proteinExistence type="predicted"/>
<organism evidence="1 2">
    <name type="scientific">Lecanicillium saksenae</name>
    <dbReference type="NCBI Taxonomy" id="468837"/>
    <lineage>
        <taxon>Eukaryota</taxon>
        <taxon>Fungi</taxon>
        <taxon>Dikarya</taxon>
        <taxon>Ascomycota</taxon>
        <taxon>Pezizomycotina</taxon>
        <taxon>Sordariomycetes</taxon>
        <taxon>Hypocreomycetidae</taxon>
        <taxon>Hypocreales</taxon>
        <taxon>Cordycipitaceae</taxon>
        <taxon>Lecanicillium</taxon>
    </lineage>
</organism>
<evidence type="ECO:0000313" key="1">
    <source>
        <dbReference type="EMBL" id="KAJ3484375.1"/>
    </source>
</evidence>
<accession>A0ACC1QPJ0</accession>
<protein>
    <submittedName>
        <fullName evidence="1">Uncharacterized protein</fullName>
    </submittedName>
</protein>
<comment type="caution">
    <text evidence="1">The sequence shown here is derived from an EMBL/GenBank/DDBJ whole genome shotgun (WGS) entry which is preliminary data.</text>
</comment>
<evidence type="ECO:0000313" key="2">
    <source>
        <dbReference type="Proteomes" id="UP001148737"/>
    </source>
</evidence>